<dbReference type="Proteomes" id="UP000195607">
    <property type="component" value="Chromosome I"/>
</dbReference>
<dbReference type="RefSeq" id="WP_148690060.1">
    <property type="nucleotide sequence ID" value="NZ_LT671858.1"/>
</dbReference>
<protein>
    <recommendedName>
        <fullName evidence="3">Restriction endonuclease</fullName>
    </recommendedName>
</protein>
<dbReference type="GeneID" id="41588876"/>
<organism evidence="1 2">
    <name type="scientific">Cuniculiplasma divulgatum</name>
    <dbReference type="NCBI Taxonomy" id="1673428"/>
    <lineage>
        <taxon>Archaea</taxon>
        <taxon>Methanobacteriati</taxon>
        <taxon>Thermoplasmatota</taxon>
        <taxon>Thermoplasmata</taxon>
        <taxon>Thermoplasmatales</taxon>
        <taxon>Cuniculiplasmataceae</taxon>
        <taxon>Cuniculiplasma</taxon>
    </lineage>
</organism>
<evidence type="ECO:0008006" key="3">
    <source>
        <dbReference type="Google" id="ProtNLM"/>
    </source>
</evidence>
<accession>A0A1N5W2J6</accession>
<dbReference type="EMBL" id="LT671858">
    <property type="protein sequence ID" value="SIM79516.1"/>
    <property type="molecule type" value="Genomic_DNA"/>
</dbReference>
<evidence type="ECO:0000313" key="1">
    <source>
        <dbReference type="EMBL" id="SIM79516.1"/>
    </source>
</evidence>
<evidence type="ECO:0000313" key="2">
    <source>
        <dbReference type="Proteomes" id="UP000195607"/>
    </source>
</evidence>
<sequence>MSKIGFSNRQITGNIGLYYICYKLSRMGWNVLPTSRNAKGIDIIAYGKQGEKMLMIQTKGYTKKAAVGPFKDVSEIIADFYIVSWNVYTSPVTYILTKEELKSVLSKHKGVYWAESKDYAKDDFLQRWDKIGYGFVKNEEIEYITKLDQD</sequence>
<name>A0A1N5W2J6_9ARCH</name>
<gene>
    <name evidence="1" type="ORF">CSP5_1635</name>
</gene>
<reference evidence="1 2" key="1">
    <citation type="submission" date="2016-04" db="EMBL/GenBank/DDBJ databases">
        <authorList>
            <person name="Evans L.H."/>
            <person name="Alamgir A."/>
            <person name="Owens N."/>
            <person name="Weber N.D."/>
            <person name="Virtaneva K."/>
            <person name="Barbian K."/>
            <person name="Babar A."/>
            <person name="Rosenke K."/>
        </authorList>
    </citation>
    <scope>NUCLEOTIDE SEQUENCE [LARGE SCALE GENOMIC DNA]</scope>
    <source>
        <strain evidence="2">S5(T) (JCM 30642 \VKM B-2941)</strain>
    </source>
</reference>
<proteinExistence type="predicted"/>
<dbReference type="AlphaFoldDB" id="A0A1N5W2J6"/>